<dbReference type="InterPro" id="IPR017871">
    <property type="entry name" value="ABC_transporter-like_CS"/>
</dbReference>
<proteinExistence type="inferred from homology"/>
<dbReference type="PROSITE" id="PS50893">
    <property type="entry name" value="ABC_TRANSPORTER_2"/>
    <property type="match status" value="1"/>
</dbReference>
<evidence type="ECO:0000313" key="6">
    <source>
        <dbReference type="EMBL" id="AXH96376.1"/>
    </source>
</evidence>
<dbReference type="SUPFAM" id="SSF52540">
    <property type="entry name" value="P-loop containing nucleoside triphosphate hydrolases"/>
    <property type="match status" value="1"/>
</dbReference>
<evidence type="ECO:0000256" key="4">
    <source>
        <dbReference type="ARBA" id="ARBA00022840"/>
    </source>
</evidence>
<dbReference type="Gene3D" id="3.40.50.300">
    <property type="entry name" value="P-loop containing nucleotide triphosphate hydrolases"/>
    <property type="match status" value="1"/>
</dbReference>
<dbReference type="CDD" id="cd03257">
    <property type="entry name" value="ABC_NikE_OppD_transporters"/>
    <property type="match status" value="1"/>
</dbReference>
<dbReference type="KEGG" id="orn:DV701_09815"/>
<keyword evidence="7" id="KW-1185">Reference proteome</keyword>
<dbReference type="Proteomes" id="UP000253790">
    <property type="component" value="Chromosome"/>
</dbReference>
<reference evidence="6 7" key="1">
    <citation type="submission" date="2018-07" db="EMBL/GenBank/DDBJ databases">
        <title>Complete genome sequencing of Ornithinimicrobium sp. AMA3305.</title>
        <authorList>
            <person name="Bae J.-W."/>
        </authorList>
    </citation>
    <scope>NUCLEOTIDE SEQUENCE [LARGE SCALE GENOMIC DNA]</scope>
    <source>
        <strain evidence="6 7">AMA3305</strain>
    </source>
</reference>
<dbReference type="OrthoDB" id="8481147at2"/>
<name>A0A345NMW8_9MICO</name>
<dbReference type="PANTHER" id="PTHR43776:SF7">
    <property type="entry name" value="D,D-DIPEPTIDE TRANSPORT ATP-BINDING PROTEIN DDPF-RELATED"/>
    <property type="match status" value="1"/>
</dbReference>
<organism evidence="6 7">
    <name type="scientific">Ornithinimicrobium avium</name>
    <dbReference type="NCBI Taxonomy" id="2283195"/>
    <lineage>
        <taxon>Bacteria</taxon>
        <taxon>Bacillati</taxon>
        <taxon>Actinomycetota</taxon>
        <taxon>Actinomycetes</taxon>
        <taxon>Micrococcales</taxon>
        <taxon>Ornithinimicrobiaceae</taxon>
        <taxon>Ornithinimicrobium</taxon>
    </lineage>
</organism>
<accession>A0A345NMW8</accession>
<keyword evidence="2" id="KW-0813">Transport</keyword>
<protein>
    <submittedName>
        <fullName evidence="6">ABC transporter ATP-binding protein</fullName>
    </submittedName>
</protein>
<evidence type="ECO:0000313" key="7">
    <source>
        <dbReference type="Proteomes" id="UP000253790"/>
    </source>
</evidence>
<dbReference type="InterPro" id="IPR003439">
    <property type="entry name" value="ABC_transporter-like_ATP-bd"/>
</dbReference>
<dbReference type="PANTHER" id="PTHR43776">
    <property type="entry name" value="TRANSPORT ATP-BINDING PROTEIN"/>
    <property type="match status" value="1"/>
</dbReference>
<dbReference type="GO" id="GO:0055085">
    <property type="term" value="P:transmembrane transport"/>
    <property type="evidence" value="ECO:0007669"/>
    <property type="project" value="UniProtKB-ARBA"/>
</dbReference>
<dbReference type="InterPro" id="IPR013563">
    <property type="entry name" value="Oligopep_ABC_C"/>
</dbReference>
<dbReference type="RefSeq" id="WP_114928141.1">
    <property type="nucleotide sequence ID" value="NZ_CP031229.1"/>
</dbReference>
<dbReference type="InterPro" id="IPR003593">
    <property type="entry name" value="AAA+_ATPase"/>
</dbReference>
<dbReference type="FunFam" id="3.40.50.300:FF:000016">
    <property type="entry name" value="Oligopeptide ABC transporter ATP-binding component"/>
    <property type="match status" value="1"/>
</dbReference>
<dbReference type="PROSITE" id="PS00211">
    <property type="entry name" value="ABC_TRANSPORTER_1"/>
    <property type="match status" value="1"/>
</dbReference>
<gene>
    <name evidence="6" type="ORF">DV701_09815</name>
</gene>
<dbReference type="InterPro" id="IPR027417">
    <property type="entry name" value="P-loop_NTPase"/>
</dbReference>
<dbReference type="SMART" id="SM00382">
    <property type="entry name" value="AAA"/>
    <property type="match status" value="1"/>
</dbReference>
<evidence type="ECO:0000259" key="5">
    <source>
        <dbReference type="PROSITE" id="PS50893"/>
    </source>
</evidence>
<keyword evidence="3" id="KW-0547">Nucleotide-binding</keyword>
<dbReference type="AlphaFoldDB" id="A0A345NMW8"/>
<evidence type="ECO:0000256" key="3">
    <source>
        <dbReference type="ARBA" id="ARBA00022741"/>
    </source>
</evidence>
<dbReference type="InterPro" id="IPR050319">
    <property type="entry name" value="ABC_transp_ATP-bind"/>
</dbReference>
<sequence>MSEVPLLRAQGIGKVFKVPERSGLLPRTRDFQALQDVSFKVHHGETVALVGESGSGKSTTARIAARLIDPTSGRLEFEGKDVTQSRGRELTTLRSSVQFVFQDPYSSLNPRHTVEQIITAPLVYQGRAVPGGSRQFAGTLLEQVGLKPEYVDRYPHQFSGGQAQRIGIARAIALRPALVICDEAVSALDVSVQAQIIELLRDLQRSYGFSYLFIAHDLAVVRQLAHWVCVMNQGRIVEQGGRDQIFTDPQHPYTRELLAAIPRIPAEWSSPDT</sequence>
<dbReference type="GO" id="GO:0015833">
    <property type="term" value="P:peptide transport"/>
    <property type="evidence" value="ECO:0007669"/>
    <property type="project" value="InterPro"/>
</dbReference>
<dbReference type="GO" id="GO:0016887">
    <property type="term" value="F:ATP hydrolysis activity"/>
    <property type="evidence" value="ECO:0007669"/>
    <property type="project" value="InterPro"/>
</dbReference>
<keyword evidence="4 6" id="KW-0067">ATP-binding</keyword>
<dbReference type="GO" id="GO:0005524">
    <property type="term" value="F:ATP binding"/>
    <property type="evidence" value="ECO:0007669"/>
    <property type="project" value="UniProtKB-KW"/>
</dbReference>
<evidence type="ECO:0000256" key="2">
    <source>
        <dbReference type="ARBA" id="ARBA00022448"/>
    </source>
</evidence>
<dbReference type="Pfam" id="PF00005">
    <property type="entry name" value="ABC_tran"/>
    <property type="match status" value="1"/>
</dbReference>
<feature type="domain" description="ABC transporter" evidence="5">
    <location>
        <begin position="7"/>
        <end position="258"/>
    </location>
</feature>
<comment type="similarity">
    <text evidence="1">Belongs to the ABC transporter superfamily.</text>
</comment>
<dbReference type="EMBL" id="CP031229">
    <property type="protein sequence ID" value="AXH96376.1"/>
    <property type="molecule type" value="Genomic_DNA"/>
</dbReference>
<dbReference type="Pfam" id="PF08352">
    <property type="entry name" value="oligo_HPY"/>
    <property type="match status" value="1"/>
</dbReference>
<evidence type="ECO:0000256" key="1">
    <source>
        <dbReference type="ARBA" id="ARBA00005417"/>
    </source>
</evidence>